<evidence type="ECO:0000313" key="1">
    <source>
        <dbReference type="EMBL" id="NXQ44760.1"/>
    </source>
</evidence>
<gene>
    <name evidence="1" type="primary">Lrrc14_6</name>
    <name evidence="1" type="ORF">CATFUS_R15054</name>
</gene>
<organism evidence="1 2">
    <name type="scientific">Catharus fuscescens</name>
    <name type="common">Veery</name>
    <name type="synonym">Turdus fuscescens</name>
    <dbReference type="NCBI Taxonomy" id="159581"/>
    <lineage>
        <taxon>Eukaryota</taxon>
        <taxon>Metazoa</taxon>
        <taxon>Chordata</taxon>
        <taxon>Craniata</taxon>
        <taxon>Vertebrata</taxon>
        <taxon>Euteleostomi</taxon>
        <taxon>Archelosauria</taxon>
        <taxon>Archosauria</taxon>
        <taxon>Dinosauria</taxon>
        <taxon>Saurischia</taxon>
        <taxon>Theropoda</taxon>
        <taxon>Coelurosauria</taxon>
        <taxon>Aves</taxon>
        <taxon>Neognathae</taxon>
        <taxon>Neoaves</taxon>
        <taxon>Telluraves</taxon>
        <taxon>Australaves</taxon>
        <taxon>Passeriformes</taxon>
        <taxon>Turdidae</taxon>
        <taxon>Catharus</taxon>
    </lineage>
</organism>
<dbReference type="EMBL" id="VWYD01016755">
    <property type="protein sequence ID" value="NXQ44760.1"/>
    <property type="molecule type" value="Genomic_DNA"/>
</dbReference>
<name>A0A7L2D5N3_CATFU</name>
<accession>A0A7L2D5N3</accession>
<feature type="non-terminal residue" evidence="1">
    <location>
        <position position="90"/>
    </location>
</feature>
<proteinExistence type="predicted"/>
<comment type="caution">
    <text evidence="1">The sequence shown here is derived from an EMBL/GenBank/DDBJ whole genome shotgun (WGS) entry which is preliminary data.</text>
</comment>
<feature type="non-terminal residue" evidence="1">
    <location>
        <position position="1"/>
    </location>
</feature>
<reference evidence="1 2" key="1">
    <citation type="submission" date="2019-09" db="EMBL/GenBank/DDBJ databases">
        <title>Bird 10,000 Genomes (B10K) Project - Family phase.</title>
        <authorList>
            <person name="Zhang G."/>
        </authorList>
    </citation>
    <scope>NUCLEOTIDE SEQUENCE [LARGE SCALE GENOMIC DNA]</scope>
    <source>
        <strain evidence="1">B10K-DU-001-17</strain>
        <tissue evidence="1">Muscle</tissue>
    </source>
</reference>
<dbReference type="Proteomes" id="UP000519684">
    <property type="component" value="Unassembled WGS sequence"/>
</dbReference>
<dbReference type="AlphaFoldDB" id="A0A7L2D5N3"/>
<sequence>HDCKLCIEAVIQGVVSQIRRELEEPGSDSSRCRLRVLDMMGVPYLLISGVGFWSCTEAWATACVELSRHQEELQRHQRKRRNGCSGTTTA</sequence>
<evidence type="ECO:0000313" key="2">
    <source>
        <dbReference type="Proteomes" id="UP000519684"/>
    </source>
</evidence>
<keyword evidence="2" id="KW-1185">Reference proteome</keyword>
<protein>
    <submittedName>
        <fullName evidence="1">LRC14 protein</fullName>
    </submittedName>
</protein>